<dbReference type="PANTHER" id="PTHR10055:SF1">
    <property type="entry name" value="TRYPTOPHAN--TRNA LIGASE, CYTOPLASMIC"/>
    <property type="match status" value="1"/>
</dbReference>
<evidence type="ECO:0000313" key="12">
    <source>
        <dbReference type="Proteomes" id="UP000024332"/>
    </source>
</evidence>
<gene>
    <name evidence="9" type="primary">trpS</name>
    <name evidence="11" type="ORF">CM19_11775</name>
</gene>
<dbReference type="Pfam" id="PF00579">
    <property type="entry name" value="tRNA-synt_1b"/>
    <property type="match status" value="1"/>
</dbReference>
<dbReference type="InterPro" id="IPR002305">
    <property type="entry name" value="aa-tRNA-synth_Ic"/>
</dbReference>
<dbReference type="OrthoDB" id="371821at2157"/>
<evidence type="ECO:0000256" key="1">
    <source>
        <dbReference type="ARBA" id="ARBA00005594"/>
    </source>
</evidence>
<keyword evidence="5 9" id="KW-0067">ATP-binding</keyword>
<evidence type="ECO:0000256" key="2">
    <source>
        <dbReference type="ARBA" id="ARBA00022490"/>
    </source>
</evidence>
<dbReference type="FunFam" id="3.40.50.620:FF:000138">
    <property type="entry name" value="Tryptophan--tRNA ligase"/>
    <property type="match status" value="1"/>
</dbReference>
<dbReference type="CDD" id="cd00806">
    <property type="entry name" value="TrpRS_core"/>
    <property type="match status" value="1"/>
</dbReference>
<keyword evidence="3 9" id="KW-0436">Ligase</keyword>
<dbReference type="NCBIfam" id="NF008927">
    <property type="entry name" value="PRK12285.1-4"/>
    <property type="match status" value="1"/>
</dbReference>
<comment type="similarity">
    <text evidence="1 9 10">Belongs to the class-I aminoacyl-tRNA synthetase family.</text>
</comment>
<feature type="short sequence motif" description="'HIGH' region" evidence="9">
    <location>
        <begin position="80"/>
        <end position="88"/>
    </location>
</feature>
<dbReference type="InterPro" id="IPR020653">
    <property type="entry name" value="Tryptophan-tRNA-ligase_arc"/>
</dbReference>
<evidence type="ECO:0000256" key="5">
    <source>
        <dbReference type="ARBA" id="ARBA00022840"/>
    </source>
</evidence>
<dbReference type="EC" id="6.1.1.2" evidence="9"/>
<keyword evidence="2 9" id="KW-0963">Cytoplasm</keyword>
<comment type="catalytic activity">
    <reaction evidence="8 9">
        <text>tRNA(Trp) + L-tryptophan + ATP = L-tryptophyl-tRNA(Trp) + AMP + diphosphate + H(+)</text>
        <dbReference type="Rhea" id="RHEA:24080"/>
        <dbReference type="Rhea" id="RHEA-COMP:9671"/>
        <dbReference type="Rhea" id="RHEA-COMP:9705"/>
        <dbReference type="ChEBI" id="CHEBI:15378"/>
        <dbReference type="ChEBI" id="CHEBI:30616"/>
        <dbReference type="ChEBI" id="CHEBI:33019"/>
        <dbReference type="ChEBI" id="CHEBI:57912"/>
        <dbReference type="ChEBI" id="CHEBI:78442"/>
        <dbReference type="ChEBI" id="CHEBI:78535"/>
        <dbReference type="ChEBI" id="CHEBI:456215"/>
        <dbReference type="EC" id="6.1.1.2"/>
    </reaction>
</comment>
<reference evidence="11 12" key="1">
    <citation type="submission" date="2014-03" db="EMBL/GenBank/DDBJ databases">
        <title>Draft genome sequence of the novel thermoacidophilic archaea Acidianus copahuensis ALE1 strain, isolated from Copahue volcanic area in Neuquen Argentina.</title>
        <authorList>
            <person name="Urbieta M.S."/>
            <person name="Rascovan N."/>
            <person name="Castro C."/>
            <person name="Revale S."/>
            <person name="Giaveno M.A."/>
            <person name="Vazquez M.P."/>
            <person name="Donati E.R."/>
        </authorList>
    </citation>
    <scope>NUCLEOTIDE SEQUENCE [LARGE SCALE GENOMIC DNA]</scope>
    <source>
        <strain evidence="11 12">ALE1</strain>
    </source>
</reference>
<dbReference type="InterPro" id="IPR014729">
    <property type="entry name" value="Rossmann-like_a/b/a_fold"/>
</dbReference>
<proteinExistence type="inferred from homology"/>
<dbReference type="GO" id="GO:0004830">
    <property type="term" value="F:tryptophan-tRNA ligase activity"/>
    <property type="evidence" value="ECO:0007669"/>
    <property type="project" value="UniProtKB-UniRule"/>
</dbReference>
<evidence type="ECO:0000256" key="9">
    <source>
        <dbReference type="HAMAP-Rule" id="MF_00140"/>
    </source>
</evidence>
<evidence type="ECO:0000256" key="10">
    <source>
        <dbReference type="RuleBase" id="RU363036"/>
    </source>
</evidence>
<evidence type="ECO:0000256" key="4">
    <source>
        <dbReference type="ARBA" id="ARBA00022741"/>
    </source>
</evidence>
<keyword evidence="7 9" id="KW-0030">Aminoacyl-tRNA synthetase</keyword>
<dbReference type="SUPFAM" id="SSF52374">
    <property type="entry name" value="Nucleotidylyl transferase"/>
    <property type="match status" value="1"/>
</dbReference>
<dbReference type="GO" id="GO:0005737">
    <property type="term" value="C:cytoplasm"/>
    <property type="evidence" value="ECO:0007669"/>
    <property type="project" value="UniProtKB-SubCell"/>
</dbReference>
<comment type="function">
    <text evidence="9">Catalyzes the attachment of tryptophan to tRNA(Trp).</text>
</comment>
<dbReference type="InterPro" id="IPR002306">
    <property type="entry name" value="Trp-tRNA-ligase"/>
</dbReference>
<evidence type="ECO:0000256" key="8">
    <source>
        <dbReference type="ARBA" id="ARBA00049929"/>
    </source>
</evidence>
<comment type="caution">
    <text evidence="11">The sequence shown here is derived from an EMBL/GenBank/DDBJ whole genome shotgun (WGS) entry which is preliminary data.</text>
</comment>
<protein>
    <recommendedName>
        <fullName evidence="9">Tryptophan--tRNA ligase</fullName>
        <ecNumber evidence="9">6.1.1.2</ecNumber>
    </recommendedName>
    <alternativeName>
        <fullName evidence="9">Tryptophanyl-tRNA synthetase</fullName>
        <shortName evidence="9">TrpRS</shortName>
    </alternativeName>
</protein>
<feature type="short sequence motif" description="'KMSKS' region" evidence="9">
    <location>
        <begin position="252"/>
        <end position="256"/>
    </location>
</feature>
<dbReference type="PANTHER" id="PTHR10055">
    <property type="entry name" value="TRYPTOPHANYL-TRNA SYNTHETASE"/>
    <property type="match status" value="1"/>
</dbReference>
<evidence type="ECO:0000313" key="11">
    <source>
        <dbReference type="EMBL" id="EZQ01901.1"/>
    </source>
</evidence>
<dbReference type="NCBIfam" id="NF008924">
    <property type="entry name" value="PRK12285.1-1"/>
    <property type="match status" value="1"/>
</dbReference>
<dbReference type="FunFam" id="1.10.240.10:FF:000007">
    <property type="entry name" value="Tryptophan--tRNA ligase"/>
    <property type="match status" value="1"/>
</dbReference>
<keyword evidence="4 9" id="KW-0547">Nucleotide-binding</keyword>
<keyword evidence="12" id="KW-1185">Reference proteome</keyword>
<dbReference type="PRINTS" id="PR01039">
    <property type="entry name" value="TRNASYNTHTRP"/>
</dbReference>
<dbReference type="GO" id="GO:0005524">
    <property type="term" value="F:ATP binding"/>
    <property type="evidence" value="ECO:0007669"/>
    <property type="project" value="UniProtKB-UniRule"/>
</dbReference>
<dbReference type="EMBL" id="JFZT01000059">
    <property type="protein sequence ID" value="EZQ01901.1"/>
    <property type="molecule type" value="Genomic_DNA"/>
</dbReference>
<dbReference type="HAMAP" id="MF_00140_A">
    <property type="entry name" value="Trp_tRNA_synth_A"/>
    <property type="match status" value="1"/>
</dbReference>
<accession>A0A031LK37</accession>
<dbReference type="NCBIfam" id="TIGR00233">
    <property type="entry name" value="trpS"/>
    <property type="match status" value="1"/>
</dbReference>
<dbReference type="RefSeq" id="WP_048100535.1">
    <property type="nucleotide sequence ID" value="NZ_JFZT01000059.1"/>
</dbReference>
<dbReference type="GO" id="GO:0006436">
    <property type="term" value="P:tryptophanyl-tRNA aminoacylation"/>
    <property type="evidence" value="ECO:0007669"/>
    <property type="project" value="UniProtKB-UniRule"/>
</dbReference>
<dbReference type="Proteomes" id="UP000024332">
    <property type="component" value="Unassembled WGS sequence"/>
</dbReference>
<sequence>MADFTVTPWEVKGKVDYDKLIIQFGTQKISQELKDRIKRDVGELHVMLRRDIFFSHRDLDQVLNDYEQGKGFFLYTGRGPSLGFHIGHLVPFIFTKWLQHKFNVNLYIEVTDDEKFLRTQDYTLDQTRSFAYDNILDIIAVGFDPDKTFIFQDTEYIRNMYPLAVKIAKKLTFSQVRATFGLDVSSNLGTIFYPALQIVPTMFEKRRCLIPAGIDQDPYWRLQRDIAESLGYYKAAQIHSKFVMPLNGPEGKMSSSIPESAIYLSDDPKTVKYKVMKYAFSGGQPTVELHRKLGGNPEVDVAFQWLYMFFEEDDKRINEIEEEYRSGKMLTGELKEILIEKLNSFLEEHRRKREEARDLVHTFKYDGKLAKEMWEKIHE</sequence>
<dbReference type="Gene3D" id="1.10.240.10">
    <property type="entry name" value="Tyrosyl-Transfer RNA Synthetase"/>
    <property type="match status" value="1"/>
</dbReference>
<evidence type="ECO:0000256" key="3">
    <source>
        <dbReference type="ARBA" id="ARBA00022598"/>
    </source>
</evidence>
<dbReference type="AlphaFoldDB" id="A0A031LK37"/>
<dbReference type="Gene3D" id="3.40.50.620">
    <property type="entry name" value="HUPs"/>
    <property type="match status" value="1"/>
</dbReference>
<organism evidence="11 12">
    <name type="scientific">Candidatus Acidianus copahuensis</name>
    <dbReference type="NCBI Taxonomy" id="1160895"/>
    <lineage>
        <taxon>Archaea</taxon>
        <taxon>Thermoproteota</taxon>
        <taxon>Thermoprotei</taxon>
        <taxon>Sulfolobales</taxon>
        <taxon>Sulfolobaceae</taxon>
        <taxon>Acidianus</taxon>
    </lineage>
</organism>
<comment type="subcellular location">
    <subcellularLocation>
        <location evidence="9">Cytoplasm</location>
    </subcellularLocation>
</comment>
<dbReference type="STRING" id="1160895.CM19_11775"/>
<evidence type="ECO:0000256" key="6">
    <source>
        <dbReference type="ARBA" id="ARBA00022917"/>
    </source>
</evidence>
<evidence type="ECO:0000256" key="7">
    <source>
        <dbReference type="ARBA" id="ARBA00023146"/>
    </source>
</evidence>
<name>A0A031LK37_9CREN</name>
<keyword evidence="6 9" id="KW-0648">Protein biosynthesis</keyword>